<sequence>MEKRKWLWKKRPSEKSPGETESSGSISSYSGRYSDQQEAFKTSPNNNTQSPEVSSAASANCEDVDDSVKSLTEKLSAALVNISAKEELVKQHAKVAEEAIAGWEKAENGVQVLKKKLEAATQKNSALENRVSHLDGALKECVRQLRQAREEQEQKIRDAITKTTRDWETTKFELESKLLELQKNAESVKPVPSTHSSPDNLRKIETLERENSALKNELLSQLEELEMRTIERDLSNQAAETASKQHLESIKKVVRLEAECRRLKAIASKAFVNDRRTTAASSVYGESLTDNQSDYGERLNAVDIDIHKRSCLDSWTSALITKPDRFRNEKVNDRSFPSSIDITLMDDFLEMEQLAAIHETKNENQCVEAKTTSKHSDDDESSLRAELEAMVRLMAELEDKLEKMAMEKAELQEKLERMETEKAELEIDLTKRQESVEASELQLREIQMRLEELQKELGMANESKQLLESQLISLEMETQTMYAKINFLEAEVERERGLAKESKQLIESQLVSMEAKTRMMSAKINLLEAEVEKERDSSKQITVKCQELEEELSRKRQEAELQQAACTVETQTMSAKINLLEAEVERERTSSKKIMVNCQELEEELSRKRQEAELQQTSNSNVDMKIKQEDIAVAAGKLAECQKTIASLGKQLKSLATLEDFFLIDSTSLPELEFPAAGSRAGGSLIPGAAGEPWKLHSNETFPPRGAFNAPKMVGDSSAPSEIKNNGDSPPSSSSSSSTFSSNHASSENNRNGFAKFFTQSKEGIQLEI</sequence>
<evidence type="ECO:0000313" key="6">
    <source>
        <dbReference type="Proteomes" id="UP001054252"/>
    </source>
</evidence>
<dbReference type="InterPro" id="IPR008587">
    <property type="entry name" value="FPP_plant"/>
</dbReference>
<feature type="compositionally biased region" description="Low complexity" evidence="4">
    <location>
        <begin position="729"/>
        <end position="747"/>
    </location>
</feature>
<organism evidence="5 6">
    <name type="scientific">Rubroshorea leprosula</name>
    <dbReference type="NCBI Taxonomy" id="152421"/>
    <lineage>
        <taxon>Eukaryota</taxon>
        <taxon>Viridiplantae</taxon>
        <taxon>Streptophyta</taxon>
        <taxon>Embryophyta</taxon>
        <taxon>Tracheophyta</taxon>
        <taxon>Spermatophyta</taxon>
        <taxon>Magnoliopsida</taxon>
        <taxon>eudicotyledons</taxon>
        <taxon>Gunneridae</taxon>
        <taxon>Pentapetalae</taxon>
        <taxon>rosids</taxon>
        <taxon>malvids</taxon>
        <taxon>Malvales</taxon>
        <taxon>Dipterocarpaceae</taxon>
        <taxon>Rubroshorea</taxon>
    </lineage>
</organism>
<dbReference type="Pfam" id="PF05911">
    <property type="entry name" value="FPP"/>
    <property type="match status" value="4"/>
</dbReference>
<evidence type="ECO:0000313" key="5">
    <source>
        <dbReference type="EMBL" id="GKU87638.1"/>
    </source>
</evidence>
<gene>
    <name evidence="5" type="ORF">SLEP1_g2003</name>
</gene>
<reference evidence="5 6" key="1">
    <citation type="journal article" date="2021" name="Commun. Biol.">
        <title>The genome of Shorea leprosula (Dipterocarpaceae) highlights the ecological relevance of drought in aseasonal tropical rainforests.</title>
        <authorList>
            <person name="Ng K.K.S."/>
            <person name="Kobayashi M.J."/>
            <person name="Fawcett J.A."/>
            <person name="Hatakeyama M."/>
            <person name="Paape T."/>
            <person name="Ng C.H."/>
            <person name="Ang C.C."/>
            <person name="Tnah L.H."/>
            <person name="Lee C.T."/>
            <person name="Nishiyama T."/>
            <person name="Sese J."/>
            <person name="O'Brien M.J."/>
            <person name="Copetti D."/>
            <person name="Mohd Noor M.I."/>
            <person name="Ong R.C."/>
            <person name="Putra M."/>
            <person name="Sireger I.Z."/>
            <person name="Indrioko S."/>
            <person name="Kosugi Y."/>
            <person name="Izuno A."/>
            <person name="Isagi Y."/>
            <person name="Lee S.L."/>
            <person name="Shimizu K.K."/>
        </authorList>
    </citation>
    <scope>NUCLEOTIDE SEQUENCE [LARGE SCALE GENOMIC DNA]</scope>
    <source>
        <strain evidence="5">214</strain>
    </source>
</reference>
<protein>
    <recommendedName>
        <fullName evidence="7">Filament-like plant protein</fullName>
    </recommendedName>
</protein>
<feature type="compositionally biased region" description="Low complexity" evidence="4">
    <location>
        <begin position="22"/>
        <end position="34"/>
    </location>
</feature>
<keyword evidence="6" id="KW-1185">Reference proteome</keyword>
<feature type="region of interest" description="Disordered" evidence="4">
    <location>
        <begin position="1"/>
        <end position="61"/>
    </location>
</feature>
<accession>A0AAV5HFQ1</accession>
<feature type="coiled-coil region" evidence="3">
    <location>
        <begin position="380"/>
        <end position="505"/>
    </location>
</feature>
<keyword evidence="2 3" id="KW-0175">Coiled coil</keyword>
<comment type="similarity">
    <text evidence="1">Belongs to the FPP family.</text>
</comment>
<dbReference type="AlphaFoldDB" id="A0AAV5HFQ1"/>
<dbReference type="PANTHER" id="PTHR31580:SF5">
    <property type="entry name" value="FILAMENT-LIKE PLANT PROTEIN 1-RELATED"/>
    <property type="match status" value="1"/>
</dbReference>
<feature type="coiled-coil region" evidence="3">
    <location>
        <begin position="591"/>
        <end position="618"/>
    </location>
</feature>
<feature type="compositionally biased region" description="Polar residues" evidence="4">
    <location>
        <begin position="748"/>
        <end position="757"/>
    </location>
</feature>
<name>A0AAV5HFQ1_9ROSI</name>
<feature type="compositionally biased region" description="Polar residues" evidence="4">
    <location>
        <begin position="36"/>
        <end position="58"/>
    </location>
</feature>
<evidence type="ECO:0008006" key="7">
    <source>
        <dbReference type="Google" id="ProtNLM"/>
    </source>
</evidence>
<dbReference type="EMBL" id="BPVZ01000002">
    <property type="protein sequence ID" value="GKU87638.1"/>
    <property type="molecule type" value="Genomic_DNA"/>
</dbReference>
<proteinExistence type="inferred from homology"/>
<evidence type="ECO:0000256" key="3">
    <source>
        <dbReference type="SAM" id="Coils"/>
    </source>
</evidence>
<feature type="coiled-coil region" evidence="3">
    <location>
        <begin position="531"/>
        <end position="565"/>
    </location>
</feature>
<dbReference type="PANTHER" id="PTHR31580">
    <property type="entry name" value="FILAMENT-LIKE PLANT PROTEIN 4"/>
    <property type="match status" value="1"/>
</dbReference>
<feature type="coiled-coil region" evidence="3">
    <location>
        <begin position="103"/>
        <end position="162"/>
    </location>
</feature>
<comment type="caution">
    <text evidence="5">The sequence shown here is derived from an EMBL/GenBank/DDBJ whole genome shotgun (WGS) entry which is preliminary data.</text>
</comment>
<evidence type="ECO:0000256" key="2">
    <source>
        <dbReference type="ARBA" id="ARBA00023054"/>
    </source>
</evidence>
<dbReference type="Proteomes" id="UP001054252">
    <property type="component" value="Unassembled WGS sequence"/>
</dbReference>
<feature type="region of interest" description="Disordered" evidence="4">
    <location>
        <begin position="698"/>
        <end position="757"/>
    </location>
</feature>
<evidence type="ECO:0000256" key="4">
    <source>
        <dbReference type="SAM" id="MobiDB-lite"/>
    </source>
</evidence>
<evidence type="ECO:0000256" key="1">
    <source>
        <dbReference type="ARBA" id="ARBA00005921"/>
    </source>
</evidence>
<feature type="compositionally biased region" description="Basic and acidic residues" evidence="4">
    <location>
        <begin position="1"/>
        <end position="18"/>
    </location>
</feature>
<feature type="compositionally biased region" description="Polar residues" evidence="4">
    <location>
        <begin position="718"/>
        <end position="728"/>
    </location>
</feature>